<evidence type="ECO:0000313" key="4">
    <source>
        <dbReference type="EMBL" id="KAF2873863.1"/>
    </source>
</evidence>
<dbReference type="EMBL" id="JAADJZ010000007">
    <property type="protein sequence ID" value="KAF2873863.1"/>
    <property type="molecule type" value="Genomic_DNA"/>
</dbReference>
<dbReference type="GO" id="GO:0031624">
    <property type="term" value="F:ubiquitin conjugating enzyme binding"/>
    <property type="evidence" value="ECO:0007669"/>
    <property type="project" value="TreeGrafter"/>
</dbReference>
<dbReference type="InterPro" id="IPR042460">
    <property type="entry name" value="DCN1-like_PONY"/>
</dbReference>
<dbReference type="GO" id="GO:0000151">
    <property type="term" value="C:ubiquitin ligase complex"/>
    <property type="evidence" value="ECO:0007669"/>
    <property type="project" value="TreeGrafter"/>
</dbReference>
<dbReference type="SUPFAM" id="SSF46934">
    <property type="entry name" value="UBA-like"/>
    <property type="match status" value="1"/>
</dbReference>
<protein>
    <recommendedName>
        <fullName evidence="2">Defective in cullin neddylation protein</fullName>
    </recommendedName>
</protein>
<comment type="function">
    <text evidence="2">Neddylation of cullins play an essential role in the regulation of SCF-type complexes activity.</text>
</comment>
<dbReference type="PANTHER" id="PTHR12281">
    <property type="entry name" value="RP42 RELATED"/>
    <property type="match status" value="1"/>
</dbReference>
<dbReference type="GO" id="GO:0032182">
    <property type="term" value="F:ubiquitin-like protein binding"/>
    <property type="evidence" value="ECO:0007669"/>
    <property type="project" value="TreeGrafter"/>
</dbReference>
<sequence>MPPAHTAQQKAAISGFQNFTSVDRNTALRFLKSNGWDTQTAVNSYFNNGGGGSAAPSAAKTNLGKMFDKYREDVANSPDTVGAEGLMRYLSDAKVDLEGLETLAVLEIIQAPTMGEVTREGFVDGWSILSCDSIDKQKTYIKNLKQTLPSNKEQYAKVYKHTFQLAKSPTQKGVPLDMAVTYWDLLFTSPLSAVKWTTDNTPWSAWWVEYLNSSWKKAVNKDMWNETLKFAQMTLEDEVMSFWNEEASWPSVIDDFVGWVKEKRGDVPAETMEE</sequence>
<organism evidence="4 5">
    <name type="scientific">Massariosphaeria phaeospora</name>
    <dbReference type="NCBI Taxonomy" id="100035"/>
    <lineage>
        <taxon>Eukaryota</taxon>
        <taxon>Fungi</taxon>
        <taxon>Dikarya</taxon>
        <taxon>Ascomycota</taxon>
        <taxon>Pezizomycotina</taxon>
        <taxon>Dothideomycetes</taxon>
        <taxon>Pleosporomycetidae</taxon>
        <taxon>Pleosporales</taxon>
        <taxon>Pleosporales incertae sedis</taxon>
        <taxon>Massariosphaeria</taxon>
    </lineage>
</organism>
<gene>
    <name evidence="4" type="ORF">BDV95DRAFT_567889</name>
</gene>
<dbReference type="Gene3D" id="1.10.238.10">
    <property type="entry name" value="EF-hand"/>
    <property type="match status" value="1"/>
</dbReference>
<dbReference type="Pfam" id="PF14555">
    <property type="entry name" value="UBA_4"/>
    <property type="match status" value="1"/>
</dbReference>
<dbReference type="GO" id="GO:0097602">
    <property type="term" value="F:cullin family protein binding"/>
    <property type="evidence" value="ECO:0007669"/>
    <property type="project" value="TreeGrafter"/>
</dbReference>
<dbReference type="InterPro" id="IPR014764">
    <property type="entry name" value="DCN-prot"/>
</dbReference>
<keyword evidence="5" id="KW-1185">Reference proteome</keyword>
<proteinExistence type="predicted"/>
<reference evidence="4 5" key="1">
    <citation type="submission" date="2020-01" db="EMBL/GenBank/DDBJ databases">
        <authorList>
            <consortium name="DOE Joint Genome Institute"/>
            <person name="Haridas S."/>
            <person name="Albert R."/>
            <person name="Binder M."/>
            <person name="Bloem J."/>
            <person name="Labutti K."/>
            <person name="Salamov A."/>
            <person name="Andreopoulos B."/>
            <person name="Baker S.E."/>
            <person name="Barry K."/>
            <person name="Bills G."/>
            <person name="Bluhm B.H."/>
            <person name="Cannon C."/>
            <person name="Castanera R."/>
            <person name="Culley D.E."/>
            <person name="Daum C."/>
            <person name="Ezra D."/>
            <person name="Gonzalez J.B."/>
            <person name="Henrissat B."/>
            <person name="Kuo A."/>
            <person name="Liang C."/>
            <person name="Lipzen A."/>
            <person name="Lutzoni F."/>
            <person name="Magnuson J."/>
            <person name="Mondo S."/>
            <person name="Nolan M."/>
            <person name="Ohm R."/>
            <person name="Pangilinan J."/>
            <person name="Park H.-J.H."/>
            <person name="Ramirez L."/>
            <person name="Alfaro M."/>
            <person name="Sun H."/>
            <person name="Tritt A."/>
            <person name="Yoshinaga Y."/>
            <person name="Zwiers L.-H.L."/>
            <person name="Turgeon B.G."/>
            <person name="Goodwin S.B."/>
            <person name="Spatafora J.W."/>
            <person name="Crous P.W."/>
            <person name="Grigoriev I.V."/>
        </authorList>
    </citation>
    <scope>NUCLEOTIDE SEQUENCE [LARGE SCALE GENOMIC DNA]</scope>
    <source>
        <strain evidence="4 5">CBS 611.86</strain>
    </source>
</reference>
<evidence type="ECO:0000259" key="3">
    <source>
        <dbReference type="PROSITE" id="PS51229"/>
    </source>
</evidence>
<dbReference type="Proteomes" id="UP000481861">
    <property type="component" value="Unassembled WGS sequence"/>
</dbReference>
<keyword evidence="1" id="KW-0833">Ubl conjugation pathway</keyword>
<accession>A0A7C8MF63</accession>
<evidence type="ECO:0000256" key="1">
    <source>
        <dbReference type="ARBA" id="ARBA00022786"/>
    </source>
</evidence>
<dbReference type="PANTHER" id="PTHR12281:SF31">
    <property type="entry name" value="DCN1-LIKE PROTEIN 3"/>
    <property type="match status" value="1"/>
</dbReference>
<comment type="caution">
    <text evidence="4">The sequence shown here is derived from an EMBL/GenBank/DDBJ whole genome shotgun (WGS) entry which is preliminary data.</text>
</comment>
<dbReference type="OrthoDB" id="27198at2759"/>
<name>A0A7C8MF63_9PLEO</name>
<feature type="domain" description="DCUN1" evidence="3">
    <location>
        <begin position="58"/>
        <end position="261"/>
    </location>
</feature>
<dbReference type="Gene3D" id="1.10.238.200">
    <property type="entry name" value="Cullin, PONY binding domain"/>
    <property type="match status" value="1"/>
</dbReference>
<dbReference type="AlphaFoldDB" id="A0A7C8MF63"/>
<dbReference type="Gene3D" id="1.10.8.10">
    <property type="entry name" value="DNA helicase RuvA subunit, C-terminal domain"/>
    <property type="match status" value="1"/>
</dbReference>
<dbReference type="PROSITE" id="PS51229">
    <property type="entry name" value="DCUN1"/>
    <property type="match status" value="1"/>
</dbReference>
<dbReference type="InterPro" id="IPR009060">
    <property type="entry name" value="UBA-like_sf"/>
</dbReference>
<dbReference type="InterPro" id="IPR005176">
    <property type="entry name" value="PONY_dom"/>
</dbReference>
<dbReference type="GO" id="GO:0045116">
    <property type="term" value="P:protein neddylation"/>
    <property type="evidence" value="ECO:0007669"/>
    <property type="project" value="TreeGrafter"/>
</dbReference>
<evidence type="ECO:0000256" key="2">
    <source>
        <dbReference type="RuleBase" id="RU410713"/>
    </source>
</evidence>
<evidence type="ECO:0000313" key="5">
    <source>
        <dbReference type="Proteomes" id="UP000481861"/>
    </source>
</evidence>
<dbReference type="Pfam" id="PF03556">
    <property type="entry name" value="Cullin_binding"/>
    <property type="match status" value="1"/>
</dbReference>